<sequence>MGKDSLFLISIIGICCFCLTSYTKGESTVLLTSEITRETTTPQWAIFWTTKYSAVETTASPRTLPLETTAGLVESSQDVTEDYLNPDFYIDLIQETDAPIVKRTLNAVRWIGSSLSVVGLVACVLTLTLINGWMTVEAVNMYFLFVKYETMSIQYFIPVSCVLVYGYPLIPVLIAVCLTSPDKYDCCFLPPTGSGHFYGFLFNLLVLVGFNITIFLLVIRKVVFRKIMITSAEQNRKKEIIARIRQFVLFWVLLGPSWIFGFLSILPNREMFFSEILFCICTSLQGFVLFLFVCVRNPEVKKKLCERRHSNKNDSHEME</sequence>
<dbReference type="InterPro" id="IPR017981">
    <property type="entry name" value="GPCR_2-like_7TM"/>
</dbReference>
<dbReference type="PROSITE" id="PS50261">
    <property type="entry name" value="G_PROTEIN_RECEP_F2_4"/>
    <property type="match status" value="1"/>
</dbReference>
<evidence type="ECO:0000256" key="6">
    <source>
        <dbReference type="SAM" id="SignalP"/>
    </source>
</evidence>
<dbReference type="OrthoDB" id="10037534at2759"/>
<evidence type="ECO:0000313" key="9">
    <source>
        <dbReference type="Proteomes" id="UP000230750"/>
    </source>
</evidence>
<keyword evidence="2 5" id="KW-0812">Transmembrane</keyword>
<evidence type="ECO:0000259" key="7">
    <source>
        <dbReference type="PROSITE" id="PS50261"/>
    </source>
</evidence>
<organism evidence="8 9">
    <name type="scientific">Stichopus japonicus</name>
    <name type="common">Sea cucumber</name>
    <dbReference type="NCBI Taxonomy" id="307972"/>
    <lineage>
        <taxon>Eukaryota</taxon>
        <taxon>Metazoa</taxon>
        <taxon>Echinodermata</taxon>
        <taxon>Eleutherozoa</taxon>
        <taxon>Echinozoa</taxon>
        <taxon>Holothuroidea</taxon>
        <taxon>Aspidochirotacea</taxon>
        <taxon>Aspidochirotida</taxon>
        <taxon>Stichopodidae</taxon>
        <taxon>Apostichopus</taxon>
    </lineage>
</organism>
<feature type="transmembrane region" description="Helical" evidence="5">
    <location>
        <begin position="247"/>
        <end position="266"/>
    </location>
</feature>
<keyword evidence="3 5" id="KW-1133">Transmembrane helix</keyword>
<evidence type="ECO:0000256" key="1">
    <source>
        <dbReference type="ARBA" id="ARBA00004141"/>
    </source>
</evidence>
<comment type="subcellular location">
    <subcellularLocation>
        <location evidence="1">Membrane</location>
        <topology evidence="1">Multi-pass membrane protein</topology>
    </subcellularLocation>
</comment>
<evidence type="ECO:0000256" key="5">
    <source>
        <dbReference type="SAM" id="Phobius"/>
    </source>
</evidence>
<keyword evidence="6" id="KW-0732">Signal</keyword>
<feature type="domain" description="G-protein coupled receptors family 2 profile 2" evidence="7">
    <location>
        <begin position="133"/>
        <end position="297"/>
    </location>
</feature>
<feature type="transmembrane region" description="Helical" evidence="5">
    <location>
        <begin position="272"/>
        <end position="295"/>
    </location>
</feature>
<reference evidence="8 9" key="1">
    <citation type="journal article" date="2017" name="PLoS Biol.">
        <title>The sea cucumber genome provides insights into morphological evolution and visceral regeneration.</title>
        <authorList>
            <person name="Zhang X."/>
            <person name="Sun L."/>
            <person name="Yuan J."/>
            <person name="Sun Y."/>
            <person name="Gao Y."/>
            <person name="Zhang L."/>
            <person name="Li S."/>
            <person name="Dai H."/>
            <person name="Hamel J.F."/>
            <person name="Liu C."/>
            <person name="Yu Y."/>
            <person name="Liu S."/>
            <person name="Lin W."/>
            <person name="Guo K."/>
            <person name="Jin S."/>
            <person name="Xu P."/>
            <person name="Storey K.B."/>
            <person name="Huan P."/>
            <person name="Zhang T."/>
            <person name="Zhou Y."/>
            <person name="Zhang J."/>
            <person name="Lin C."/>
            <person name="Li X."/>
            <person name="Xing L."/>
            <person name="Huo D."/>
            <person name="Sun M."/>
            <person name="Wang L."/>
            <person name="Mercier A."/>
            <person name="Li F."/>
            <person name="Yang H."/>
            <person name="Xiang J."/>
        </authorList>
    </citation>
    <scope>NUCLEOTIDE SEQUENCE [LARGE SCALE GENOMIC DNA]</scope>
    <source>
        <strain evidence="8">Shaxun</strain>
        <tissue evidence="8">Muscle</tissue>
    </source>
</reference>
<keyword evidence="8" id="KW-0675">Receptor</keyword>
<dbReference type="InterPro" id="IPR053066">
    <property type="entry name" value="ADGR_G7"/>
</dbReference>
<dbReference type="PROSITE" id="PS00650">
    <property type="entry name" value="G_PROTEIN_RECEP_F2_2"/>
    <property type="match status" value="1"/>
</dbReference>
<dbReference type="AlphaFoldDB" id="A0A2G8LRC9"/>
<feature type="signal peptide" evidence="6">
    <location>
        <begin position="1"/>
        <end position="25"/>
    </location>
</feature>
<evidence type="ECO:0000256" key="2">
    <source>
        <dbReference type="ARBA" id="ARBA00022692"/>
    </source>
</evidence>
<comment type="caution">
    <text evidence="8">The sequence shown here is derived from an EMBL/GenBank/DDBJ whole genome shotgun (WGS) entry which is preliminary data.</text>
</comment>
<dbReference type="Pfam" id="PF00002">
    <property type="entry name" value="7tm_2"/>
    <property type="match status" value="1"/>
</dbReference>
<dbReference type="GO" id="GO:0007166">
    <property type="term" value="P:cell surface receptor signaling pathway"/>
    <property type="evidence" value="ECO:0007669"/>
    <property type="project" value="InterPro"/>
</dbReference>
<dbReference type="Gene3D" id="1.20.1070.10">
    <property type="entry name" value="Rhodopsin 7-helix transmembrane proteins"/>
    <property type="match status" value="1"/>
</dbReference>
<feature type="transmembrane region" description="Helical" evidence="5">
    <location>
        <begin position="110"/>
        <end position="134"/>
    </location>
</feature>
<evidence type="ECO:0000256" key="4">
    <source>
        <dbReference type="ARBA" id="ARBA00023136"/>
    </source>
</evidence>
<keyword evidence="9" id="KW-1185">Reference proteome</keyword>
<evidence type="ECO:0000256" key="3">
    <source>
        <dbReference type="ARBA" id="ARBA00022989"/>
    </source>
</evidence>
<accession>A0A2G8LRC9</accession>
<dbReference type="Proteomes" id="UP000230750">
    <property type="component" value="Unassembled WGS sequence"/>
</dbReference>
<feature type="transmembrane region" description="Helical" evidence="5">
    <location>
        <begin position="155"/>
        <end position="176"/>
    </location>
</feature>
<dbReference type="EMBL" id="MRZV01000005">
    <property type="protein sequence ID" value="PIK62826.1"/>
    <property type="molecule type" value="Genomic_DNA"/>
</dbReference>
<protein>
    <submittedName>
        <fullName evidence="8">Putative G-protein coupled receptor</fullName>
    </submittedName>
</protein>
<feature type="transmembrane region" description="Helical" evidence="5">
    <location>
        <begin position="196"/>
        <end position="219"/>
    </location>
</feature>
<dbReference type="PANTHER" id="PTHR47767">
    <property type="entry name" value="ADHESION G PROTEIN-COUPLED RECEPTOR G7"/>
    <property type="match status" value="1"/>
</dbReference>
<dbReference type="InterPro" id="IPR017983">
    <property type="entry name" value="GPCR_2_secretin-like_CS"/>
</dbReference>
<feature type="chain" id="PRO_5013701399" evidence="6">
    <location>
        <begin position="26"/>
        <end position="319"/>
    </location>
</feature>
<dbReference type="GO" id="GO:0004930">
    <property type="term" value="F:G protein-coupled receptor activity"/>
    <property type="evidence" value="ECO:0007669"/>
    <property type="project" value="InterPro"/>
</dbReference>
<dbReference type="GO" id="GO:0016020">
    <property type="term" value="C:membrane"/>
    <property type="evidence" value="ECO:0007669"/>
    <property type="project" value="UniProtKB-SubCell"/>
</dbReference>
<dbReference type="InterPro" id="IPR000832">
    <property type="entry name" value="GPCR_2_secretin-like"/>
</dbReference>
<gene>
    <name evidence="8" type="ORF">BSL78_00277</name>
</gene>
<name>A0A2G8LRC9_STIJA</name>
<keyword evidence="4 5" id="KW-0472">Membrane</keyword>
<proteinExistence type="predicted"/>
<evidence type="ECO:0000313" key="8">
    <source>
        <dbReference type="EMBL" id="PIK62826.1"/>
    </source>
</evidence>